<keyword evidence="2" id="KW-1185">Reference proteome</keyword>
<proteinExistence type="predicted"/>
<organism evidence="1 2">
    <name type="scientific">Araneus ventricosus</name>
    <name type="common">Orbweaver spider</name>
    <name type="synonym">Epeira ventricosa</name>
    <dbReference type="NCBI Taxonomy" id="182803"/>
    <lineage>
        <taxon>Eukaryota</taxon>
        <taxon>Metazoa</taxon>
        <taxon>Ecdysozoa</taxon>
        <taxon>Arthropoda</taxon>
        <taxon>Chelicerata</taxon>
        <taxon>Arachnida</taxon>
        <taxon>Araneae</taxon>
        <taxon>Araneomorphae</taxon>
        <taxon>Entelegynae</taxon>
        <taxon>Araneoidea</taxon>
        <taxon>Araneidae</taxon>
        <taxon>Araneus</taxon>
    </lineage>
</organism>
<evidence type="ECO:0000313" key="2">
    <source>
        <dbReference type="Proteomes" id="UP000499080"/>
    </source>
</evidence>
<name>A0A4Y2J2E2_ARAVE</name>
<evidence type="ECO:0000313" key="1">
    <source>
        <dbReference type="EMBL" id="GBM84343.1"/>
    </source>
</evidence>
<gene>
    <name evidence="1" type="ORF">AVEN_99920_1</name>
</gene>
<accession>A0A4Y2J2E2</accession>
<protein>
    <submittedName>
        <fullName evidence="1">Uncharacterized protein</fullName>
    </submittedName>
</protein>
<dbReference type="EMBL" id="BGPR01003152">
    <property type="protein sequence ID" value="GBM84343.1"/>
    <property type="molecule type" value="Genomic_DNA"/>
</dbReference>
<sequence>MPVSPVRMILRNILQCYPFEITHVQELVPAELPKREAFDLQFLARMQEDNAWPWDFLWTGEAHFHLKRFCQYSKLQNMGRRESVPNVTIGSSFSKGHSVVLVYGSIYSWSFLFLGDSTFGSCNLCSQ</sequence>
<dbReference type="AlphaFoldDB" id="A0A4Y2J2E2"/>
<comment type="caution">
    <text evidence="1">The sequence shown here is derived from an EMBL/GenBank/DDBJ whole genome shotgun (WGS) entry which is preliminary data.</text>
</comment>
<dbReference type="Proteomes" id="UP000499080">
    <property type="component" value="Unassembled WGS sequence"/>
</dbReference>
<reference evidence="1 2" key="1">
    <citation type="journal article" date="2019" name="Sci. Rep.">
        <title>Orb-weaving spider Araneus ventricosus genome elucidates the spidroin gene catalogue.</title>
        <authorList>
            <person name="Kono N."/>
            <person name="Nakamura H."/>
            <person name="Ohtoshi R."/>
            <person name="Moran D.A.P."/>
            <person name="Shinohara A."/>
            <person name="Yoshida Y."/>
            <person name="Fujiwara M."/>
            <person name="Mori M."/>
            <person name="Tomita M."/>
            <person name="Arakawa K."/>
        </authorList>
    </citation>
    <scope>NUCLEOTIDE SEQUENCE [LARGE SCALE GENOMIC DNA]</scope>
</reference>